<dbReference type="Proteomes" id="UP001589575">
    <property type="component" value="Unassembled WGS sequence"/>
</dbReference>
<evidence type="ECO:0000313" key="2">
    <source>
        <dbReference type="EMBL" id="MFB9073487.1"/>
    </source>
</evidence>
<dbReference type="EMBL" id="JBHMFI010000001">
    <property type="protein sequence ID" value="MFB9073487.1"/>
    <property type="molecule type" value="Genomic_DNA"/>
</dbReference>
<keyword evidence="3" id="KW-1185">Reference proteome</keyword>
<evidence type="ECO:0000256" key="1">
    <source>
        <dbReference type="SAM" id="MobiDB-lite"/>
    </source>
</evidence>
<name>A0ABV5G3I0_9MICC</name>
<reference evidence="2 3" key="1">
    <citation type="submission" date="2024-09" db="EMBL/GenBank/DDBJ databases">
        <authorList>
            <person name="Sun Q."/>
            <person name="Mori K."/>
        </authorList>
    </citation>
    <scope>NUCLEOTIDE SEQUENCE [LARGE SCALE GENOMIC DNA]</scope>
    <source>
        <strain evidence="2 3">CCM 7609</strain>
    </source>
</reference>
<comment type="caution">
    <text evidence="2">The sequence shown here is derived from an EMBL/GenBank/DDBJ whole genome shotgun (WGS) entry which is preliminary data.</text>
</comment>
<gene>
    <name evidence="2" type="ORF">ACFFX0_20725</name>
</gene>
<protein>
    <submittedName>
        <fullName evidence="2">Uncharacterized protein</fullName>
    </submittedName>
</protein>
<evidence type="ECO:0000313" key="3">
    <source>
        <dbReference type="Proteomes" id="UP001589575"/>
    </source>
</evidence>
<organism evidence="2 3">
    <name type="scientific">Citricoccus parietis</name>
    <dbReference type="NCBI Taxonomy" id="592307"/>
    <lineage>
        <taxon>Bacteria</taxon>
        <taxon>Bacillati</taxon>
        <taxon>Actinomycetota</taxon>
        <taxon>Actinomycetes</taxon>
        <taxon>Micrococcales</taxon>
        <taxon>Micrococcaceae</taxon>
        <taxon>Citricoccus</taxon>
    </lineage>
</organism>
<accession>A0ABV5G3I0</accession>
<feature type="region of interest" description="Disordered" evidence="1">
    <location>
        <begin position="46"/>
        <end position="73"/>
    </location>
</feature>
<proteinExistence type="predicted"/>
<sequence length="73" mass="8114">MTWLCLRTCRRGPGPLGPGIRGDLGPVSRTRPPRAELRWLACPWSPRSSARAGPWRWRPAPGTLRNCPRPSAS</sequence>